<evidence type="ECO:0000313" key="2">
    <source>
        <dbReference type="EMBL" id="TDY00046.1"/>
    </source>
</evidence>
<dbReference type="OrthoDB" id="6227426at2"/>
<proteinExistence type="predicted"/>
<organism evidence="2 3">
    <name type="scientific">Thiohalophilus thiocyanatoxydans</name>
    <dbReference type="NCBI Taxonomy" id="381308"/>
    <lineage>
        <taxon>Bacteria</taxon>
        <taxon>Pseudomonadati</taxon>
        <taxon>Pseudomonadota</taxon>
        <taxon>Gammaproteobacteria</taxon>
        <taxon>Thiohalomonadales</taxon>
        <taxon>Thiohalophilaceae</taxon>
        <taxon>Thiohalophilus</taxon>
    </lineage>
</organism>
<dbReference type="Proteomes" id="UP000294914">
    <property type="component" value="Unassembled WGS sequence"/>
</dbReference>
<keyword evidence="1" id="KW-0812">Transmembrane</keyword>
<gene>
    <name evidence="2" type="ORF">EDC23_2207</name>
</gene>
<evidence type="ECO:0000313" key="3">
    <source>
        <dbReference type="Proteomes" id="UP000294914"/>
    </source>
</evidence>
<dbReference type="EMBL" id="SOQX01000006">
    <property type="protein sequence ID" value="TDY00046.1"/>
    <property type="molecule type" value="Genomic_DNA"/>
</dbReference>
<dbReference type="AlphaFoldDB" id="A0A4R8IHG1"/>
<name>A0A4R8IHG1_9GAMM</name>
<keyword evidence="1" id="KW-0472">Membrane</keyword>
<keyword evidence="3" id="KW-1185">Reference proteome</keyword>
<reference evidence="2 3" key="1">
    <citation type="submission" date="2019-03" db="EMBL/GenBank/DDBJ databases">
        <title>Genomic Encyclopedia of Type Strains, Phase IV (KMG-IV): sequencing the most valuable type-strain genomes for metagenomic binning, comparative biology and taxonomic classification.</title>
        <authorList>
            <person name="Goeker M."/>
        </authorList>
    </citation>
    <scope>NUCLEOTIDE SEQUENCE [LARGE SCALE GENOMIC DNA]</scope>
    <source>
        <strain evidence="2 3">DSM 16326</strain>
    </source>
</reference>
<evidence type="ECO:0000256" key="1">
    <source>
        <dbReference type="SAM" id="Phobius"/>
    </source>
</evidence>
<comment type="caution">
    <text evidence="2">The sequence shown here is derived from an EMBL/GenBank/DDBJ whole genome shotgun (WGS) entry which is preliminary data.</text>
</comment>
<keyword evidence="1" id="KW-1133">Transmembrane helix</keyword>
<accession>A0A4R8IHG1</accession>
<protein>
    <submittedName>
        <fullName evidence="2">Uncharacterized protein</fullName>
    </submittedName>
</protein>
<feature type="transmembrane region" description="Helical" evidence="1">
    <location>
        <begin position="31"/>
        <end position="47"/>
    </location>
</feature>
<feature type="transmembrane region" description="Helical" evidence="1">
    <location>
        <begin position="7"/>
        <end position="25"/>
    </location>
</feature>
<sequence length="66" mass="7603">MIPKPVYELLPYFYLCVGVAAMLWLEGIMPFASGLLMSMTGVLVLWLRHHHRQSARLFPGQDWQAD</sequence>
<dbReference type="RefSeq" id="WP_134084464.1">
    <property type="nucleotide sequence ID" value="NZ_SOQX01000006.1"/>
</dbReference>